<gene>
    <name evidence="2" type="ORF">DEU29_11728</name>
</gene>
<protein>
    <submittedName>
        <fullName evidence="2">Uncharacterized protein DUF2220</fullName>
    </submittedName>
</protein>
<evidence type="ECO:0000313" key="3">
    <source>
        <dbReference type="Proteomes" id="UP000295531"/>
    </source>
</evidence>
<reference evidence="2 3" key="1">
    <citation type="submission" date="2019-03" db="EMBL/GenBank/DDBJ databases">
        <title>Freshwater and sediment microbial communities from various areas in North America, analyzing microbe dynamics in response to fracking.</title>
        <authorList>
            <person name="Lamendella R."/>
        </authorList>
    </citation>
    <scope>NUCLEOTIDE SEQUENCE [LARGE SCALE GENOMIC DNA]</scope>
    <source>
        <strain evidence="2 3">18_TX</strain>
    </source>
</reference>
<organism evidence="2 3">
    <name type="scientific">Idiomarina aquatica</name>
    <dbReference type="NCBI Taxonomy" id="1327752"/>
    <lineage>
        <taxon>Bacteria</taxon>
        <taxon>Pseudomonadati</taxon>
        <taxon>Pseudomonadota</taxon>
        <taxon>Gammaproteobacteria</taxon>
        <taxon>Alteromonadales</taxon>
        <taxon>Idiomarinaceae</taxon>
        <taxon>Idiomarina</taxon>
    </lineage>
</organism>
<dbReference type="InterPro" id="IPR055705">
    <property type="entry name" value="DUF7281"/>
</dbReference>
<dbReference type="Pfam" id="PF23947">
    <property type="entry name" value="DUF7281"/>
    <property type="match status" value="1"/>
</dbReference>
<dbReference type="AlphaFoldDB" id="A0A4R6P015"/>
<comment type="caution">
    <text evidence="2">The sequence shown here is derived from an EMBL/GenBank/DDBJ whole genome shotgun (WGS) entry which is preliminary data.</text>
</comment>
<keyword evidence="3" id="KW-1185">Reference proteome</keyword>
<evidence type="ECO:0000259" key="1">
    <source>
        <dbReference type="Pfam" id="PF23947"/>
    </source>
</evidence>
<dbReference type="Proteomes" id="UP000295531">
    <property type="component" value="Unassembled WGS sequence"/>
</dbReference>
<feature type="domain" description="DUF7281" evidence="1">
    <location>
        <begin position="119"/>
        <end position="264"/>
    </location>
</feature>
<name>A0A4R6P015_9GAMM</name>
<accession>A0A4R6P015</accession>
<evidence type="ECO:0000313" key="2">
    <source>
        <dbReference type="EMBL" id="TDP29450.1"/>
    </source>
</evidence>
<dbReference type="RefSeq" id="WP_133540438.1">
    <property type="nucleotide sequence ID" value="NZ_SNXI01000017.1"/>
</dbReference>
<dbReference type="OrthoDB" id="6381926at2"/>
<sequence>MNTNLTPNQRRLLQNIAEKLRTSTHQKRKVKAADRQLLNWCAEQDLISNAEADAPVFVYTVSLLNNINQRLQQLGFAPFETDQAVSSLQQAEQGKDETKSVREAPRAHRILTAQKSLQSWTIIDCDYRALDLDSISEIIVVENLDCFYAMENFAFDIATDSLVVYRGDSAYSTGRKELLKHWRHTGKPIKYFGDLDAKGFHIAQSEGFTHIAVPAYEWFKANANSSAFNPAQANLLASLSTQGALRPYHQILKDQHRAILQQWLQNTPLQWCET</sequence>
<dbReference type="EMBL" id="SNXI01000017">
    <property type="protein sequence ID" value="TDP29450.1"/>
    <property type="molecule type" value="Genomic_DNA"/>
</dbReference>
<proteinExistence type="predicted"/>